<dbReference type="OrthoDB" id="3576198at2"/>
<evidence type="ECO:0000259" key="1">
    <source>
        <dbReference type="Pfam" id="PF12680"/>
    </source>
</evidence>
<accession>A0A839RLS9</accession>
<reference evidence="2 3" key="1">
    <citation type="submission" date="2020-08" db="EMBL/GenBank/DDBJ databases">
        <title>Sequencing the genomes of 1000 actinobacteria strains.</title>
        <authorList>
            <person name="Klenk H.-P."/>
        </authorList>
    </citation>
    <scope>NUCLEOTIDE SEQUENCE [LARGE SCALE GENOMIC DNA]</scope>
    <source>
        <strain evidence="2 3">DSM 45258</strain>
    </source>
</reference>
<keyword evidence="3" id="KW-1185">Reference proteome</keyword>
<dbReference type="AlphaFoldDB" id="A0A839RLS9"/>
<dbReference type="Gene3D" id="3.10.450.50">
    <property type="match status" value="1"/>
</dbReference>
<evidence type="ECO:0000313" key="2">
    <source>
        <dbReference type="EMBL" id="MBB3037460.1"/>
    </source>
</evidence>
<organism evidence="2 3">
    <name type="scientific">Hoyosella altamirensis</name>
    <dbReference type="NCBI Taxonomy" id="616997"/>
    <lineage>
        <taxon>Bacteria</taxon>
        <taxon>Bacillati</taxon>
        <taxon>Actinomycetota</taxon>
        <taxon>Actinomycetes</taxon>
        <taxon>Mycobacteriales</taxon>
        <taxon>Hoyosellaceae</taxon>
        <taxon>Hoyosella</taxon>
    </lineage>
</organism>
<feature type="domain" description="SnoaL-like" evidence="1">
    <location>
        <begin position="9"/>
        <end position="101"/>
    </location>
</feature>
<dbReference type="Pfam" id="PF12680">
    <property type="entry name" value="SnoaL_2"/>
    <property type="match status" value="1"/>
</dbReference>
<dbReference type="Proteomes" id="UP000567922">
    <property type="component" value="Unassembled WGS sequence"/>
</dbReference>
<sequence length="126" mass="13846">MSTSEIATVLAWHEALNTREIATLVQLSSEDIEIAAPDHASQGIAALRDWAESVNTGFVPGRMYYRGGVVVVEEELHRSASERDLDVQASAFRVVDDQVVSMFRHASLDEAFEATGLRAADRVDDK</sequence>
<comment type="caution">
    <text evidence="2">The sequence shown here is derived from an EMBL/GenBank/DDBJ whole genome shotgun (WGS) entry which is preliminary data.</text>
</comment>
<dbReference type="InterPro" id="IPR032710">
    <property type="entry name" value="NTF2-like_dom_sf"/>
</dbReference>
<dbReference type="InterPro" id="IPR037401">
    <property type="entry name" value="SnoaL-like"/>
</dbReference>
<dbReference type="EMBL" id="JACHWS010000002">
    <property type="protein sequence ID" value="MBB3037460.1"/>
    <property type="molecule type" value="Genomic_DNA"/>
</dbReference>
<dbReference type="SUPFAM" id="SSF54427">
    <property type="entry name" value="NTF2-like"/>
    <property type="match status" value="1"/>
</dbReference>
<gene>
    <name evidence="2" type="ORF">FHU29_001909</name>
</gene>
<dbReference type="RefSeq" id="WP_064441193.1">
    <property type="nucleotide sequence ID" value="NZ_BDDI01000012.1"/>
</dbReference>
<evidence type="ECO:0000313" key="3">
    <source>
        <dbReference type="Proteomes" id="UP000567922"/>
    </source>
</evidence>
<protein>
    <recommendedName>
        <fullName evidence="1">SnoaL-like domain-containing protein</fullName>
    </recommendedName>
</protein>
<proteinExistence type="predicted"/>
<name>A0A839RLS9_9ACTN</name>